<sequence length="262" mass="28680">MRYVFLISFDGTHFSGSQRQPQCRTVQSVLEDAAQKVFGVPVKVTFSGRTDAGVHAAGQVVHLDGETSIPAEKLREAFNRLLPEDVKVLRSAAAPEGFDCTRSARRKTYCYRFYTAASAMPLLERYAVRAEGRVDLARMREAAALLVGEHDFAAFRATGSSAKTTVRTVYSVTVDSTPVYGAELYEVRVTGNGFLYNMVRIIAGELYAVGCGRASCADIEQALKTGDRTLLFRTMPAKGLTLEYVEFGVPLFGTQGENDGIF</sequence>
<reference evidence="9" key="2">
    <citation type="submission" date="2021-04" db="EMBL/GenBank/DDBJ databases">
        <authorList>
            <person name="Gilroy R."/>
        </authorList>
    </citation>
    <scope>NUCLEOTIDE SEQUENCE</scope>
    <source>
        <strain evidence="9">CHK33-5263</strain>
    </source>
</reference>
<dbReference type="InterPro" id="IPR020095">
    <property type="entry name" value="PsdUridine_synth_TruA_C"/>
</dbReference>
<dbReference type="Pfam" id="PF01416">
    <property type="entry name" value="PseudoU_synth_1"/>
    <property type="match status" value="2"/>
</dbReference>
<dbReference type="AlphaFoldDB" id="A0A9D2DYD0"/>
<feature type="domain" description="Pseudouridine synthase I TruA alpha/beta" evidence="8">
    <location>
        <begin position="8"/>
        <end position="100"/>
    </location>
</feature>
<dbReference type="PANTHER" id="PTHR11142">
    <property type="entry name" value="PSEUDOURIDYLATE SYNTHASE"/>
    <property type="match status" value="1"/>
</dbReference>
<feature type="binding site" evidence="4 6">
    <location>
        <position position="109"/>
    </location>
    <ligand>
        <name>substrate</name>
    </ligand>
</feature>
<dbReference type="EC" id="5.4.99.12" evidence="4"/>
<dbReference type="HAMAP" id="MF_00171">
    <property type="entry name" value="TruA"/>
    <property type="match status" value="1"/>
</dbReference>
<organism evidence="9 10">
    <name type="scientific">Candidatus Gallimonas intestinigallinarum</name>
    <dbReference type="NCBI Taxonomy" id="2838604"/>
    <lineage>
        <taxon>Bacteria</taxon>
        <taxon>Bacillati</taxon>
        <taxon>Bacillota</taxon>
        <taxon>Clostridia</taxon>
        <taxon>Candidatus Gallimonas</taxon>
    </lineage>
</organism>
<evidence type="ECO:0000259" key="8">
    <source>
        <dbReference type="Pfam" id="PF01416"/>
    </source>
</evidence>
<dbReference type="GO" id="GO:0003723">
    <property type="term" value="F:RNA binding"/>
    <property type="evidence" value="ECO:0007669"/>
    <property type="project" value="InterPro"/>
</dbReference>
<reference evidence="9" key="1">
    <citation type="journal article" date="2021" name="PeerJ">
        <title>Extensive microbial diversity within the chicken gut microbiome revealed by metagenomics and culture.</title>
        <authorList>
            <person name="Gilroy R."/>
            <person name="Ravi A."/>
            <person name="Getino M."/>
            <person name="Pursley I."/>
            <person name="Horton D.L."/>
            <person name="Alikhan N.F."/>
            <person name="Baker D."/>
            <person name="Gharbi K."/>
            <person name="Hall N."/>
            <person name="Watson M."/>
            <person name="Adriaenssens E.M."/>
            <person name="Foster-Nyarko E."/>
            <person name="Jarju S."/>
            <person name="Secka A."/>
            <person name="Antonio M."/>
            <person name="Oren A."/>
            <person name="Chaudhuri R.R."/>
            <person name="La Ragione R."/>
            <person name="Hildebrand F."/>
            <person name="Pallen M.J."/>
        </authorList>
    </citation>
    <scope>NUCLEOTIDE SEQUENCE</scope>
    <source>
        <strain evidence="9">CHK33-5263</strain>
    </source>
</reference>
<feature type="active site" description="Nucleophile" evidence="4 5">
    <location>
        <position position="51"/>
    </location>
</feature>
<dbReference type="Gene3D" id="3.30.70.660">
    <property type="entry name" value="Pseudouridine synthase I, catalytic domain, C-terminal subdomain"/>
    <property type="match status" value="1"/>
</dbReference>
<gene>
    <name evidence="4 9" type="primary">truA</name>
    <name evidence="9" type="ORF">H9812_07545</name>
</gene>
<dbReference type="InterPro" id="IPR001406">
    <property type="entry name" value="PsdUridine_synth_TruA"/>
</dbReference>
<dbReference type="Gene3D" id="3.30.70.580">
    <property type="entry name" value="Pseudouridine synthase I, catalytic domain, N-terminal subdomain"/>
    <property type="match status" value="1"/>
</dbReference>
<evidence type="ECO:0000256" key="1">
    <source>
        <dbReference type="ARBA" id="ARBA00009375"/>
    </source>
</evidence>
<evidence type="ECO:0000256" key="3">
    <source>
        <dbReference type="ARBA" id="ARBA00023235"/>
    </source>
</evidence>
<feature type="domain" description="Pseudouridine synthase I TruA alpha/beta" evidence="8">
    <location>
        <begin position="142"/>
        <end position="247"/>
    </location>
</feature>
<evidence type="ECO:0000256" key="7">
    <source>
        <dbReference type="RuleBase" id="RU003792"/>
    </source>
</evidence>
<evidence type="ECO:0000256" key="2">
    <source>
        <dbReference type="ARBA" id="ARBA00022694"/>
    </source>
</evidence>
<dbReference type="InterPro" id="IPR020094">
    <property type="entry name" value="TruA/RsuA/RluB/E/F_N"/>
</dbReference>
<name>A0A9D2DYD0_9FIRM</name>
<dbReference type="FunFam" id="3.30.70.580:FF:000001">
    <property type="entry name" value="tRNA pseudouridine synthase A"/>
    <property type="match status" value="1"/>
</dbReference>
<dbReference type="GO" id="GO:0031119">
    <property type="term" value="P:tRNA pseudouridine synthesis"/>
    <property type="evidence" value="ECO:0007669"/>
    <property type="project" value="UniProtKB-UniRule"/>
</dbReference>
<evidence type="ECO:0000313" key="9">
    <source>
        <dbReference type="EMBL" id="HIZ25299.1"/>
    </source>
</evidence>
<dbReference type="CDD" id="cd02570">
    <property type="entry name" value="PseudoU_synth_EcTruA"/>
    <property type="match status" value="1"/>
</dbReference>
<dbReference type="GO" id="GO:0160147">
    <property type="term" value="F:tRNA pseudouridine(38-40) synthase activity"/>
    <property type="evidence" value="ECO:0007669"/>
    <property type="project" value="UniProtKB-EC"/>
</dbReference>
<dbReference type="InterPro" id="IPR020097">
    <property type="entry name" value="PsdUridine_synth_TruA_a/b_dom"/>
</dbReference>
<dbReference type="PIRSF" id="PIRSF001430">
    <property type="entry name" value="tRNA_psdUrid_synth"/>
    <property type="match status" value="1"/>
</dbReference>
<dbReference type="NCBIfam" id="TIGR00071">
    <property type="entry name" value="hisT_truA"/>
    <property type="match status" value="1"/>
</dbReference>
<keyword evidence="3 4" id="KW-0413">Isomerase</keyword>
<evidence type="ECO:0000256" key="6">
    <source>
        <dbReference type="PIRSR" id="PIRSR001430-2"/>
    </source>
</evidence>
<dbReference type="EMBL" id="DXBS01000137">
    <property type="protein sequence ID" value="HIZ25299.1"/>
    <property type="molecule type" value="Genomic_DNA"/>
</dbReference>
<comment type="caution">
    <text evidence="9">The sequence shown here is derived from an EMBL/GenBank/DDBJ whole genome shotgun (WGS) entry which is preliminary data.</text>
</comment>
<dbReference type="SUPFAM" id="SSF55120">
    <property type="entry name" value="Pseudouridine synthase"/>
    <property type="match status" value="1"/>
</dbReference>
<dbReference type="Proteomes" id="UP000824044">
    <property type="component" value="Unassembled WGS sequence"/>
</dbReference>
<dbReference type="InterPro" id="IPR020103">
    <property type="entry name" value="PsdUridine_synth_cat_dom_sf"/>
</dbReference>
<comment type="caution">
    <text evidence="4">Lacks conserved residue(s) required for the propagation of feature annotation.</text>
</comment>
<proteinExistence type="inferred from homology"/>
<comment type="catalytic activity">
    <reaction evidence="4 7">
        <text>uridine(38/39/40) in tRNA = pseudouridine(38/39/40) in tRNA</text>
        <dbReference type="Rhea" id="RHEA:22376"/>
        <dbReference type="Rhea" id="RHEA-COMP:10085"/>
        <dbReference type="Rhea" id="RHEA-COMP:10087"/>
        <dbReference type="ChEBI" id="CHEBI:65314"/>
        <dbReference type="ChEBI" id="CHEBI:65315"/>
        <dbReference type="EC" id="5.4.99.12"/>
    </reaction>
</comment>
<comment type="subunit">
    <text evidence="4">Homodimer.</text>
</comment>
<protein>
    <recommendedName>
        <fullName evidence="4">tRNA pseudouridine synthase A</fullName>
        <ecNumber evidence="4">5.4.99.12</ecNumber>
    </recommendedName>
    <alternativeName>
        <fullName evidence="4">tRNA pseudouridine(38-40) synthase</fullName>
    </alternativeName>
    <alternativeName>
        <fullName evidence="4">tRNA pseudouridylate synthase I</fullName>
    </alternativeName>
    <alternativeName>
        <fullName evidence="4">tRNA-uridine isomerase I</fullName>
    </alternativeName>
</protein>
<keyword evidence="2 4" id="KW-0819">tRNA processing</keyword>
<evidence type="ECO:0000256" key="5">
    <source>
        <dbReference type="PIRSR" id="PIRSR001430-1"/>
    </source>
</evidence>
<comment type="function">
    <text evidence="4">Formation of pseudouridine at positions 38, 39 and 40 in the anticodon stem and loop of transfer RNAs.</text>
</comment>
<evidence type="ECO:0000313" key="10">
    <source>
        <dbReference type="Proteomes" id="UP000824044"/>
    </source>
</evidence>
<comment type="similarity">
    <text evidence="1 4 7">Belongs to the tRNA pseudouridine synthase TruA family.</text>
</comment>
<accession>A0A9D2DYD0</accession>
<evidence type="ECO:0000256" key="4">
    <source>
        <dbReference type="HAMAP-Rule" id="MF_00171"/>
    </source>
</evidence>
<dbReference type="PANTHER" id="PTHR11142:SF0">
    <property type="entry name" value="TRNA PSEUDOURIDINE SYNTHASE-LIKE 1"/>
    <property type="match status" value="1"/>
</dbReference>